<dbReference type="Pfam" id="PF10948">
    <property type="entry name" value="DUF2635"/>
    <property type="match status" value="1"/>
</dbReference>
<feature type="compositionally biased region" description="Low complexity" evidence="1">
    <location>
        <begin position="70"/>
        <end position="80"/>
    </location>
</feature>
<dbReference type="InterPro" id="IPR024400">
    <property type="entry name" value="DUF2635"/>
</dbReference>
<dbReference type="Proteomes" id="UP000193228">
    <property type="component" value="Unassembled WGS sequence"/>
</dbReference>
<dbReference type="AlphaFoldDB" id="A0A1X7I6P6"/>
<proteinExistence type="predicted"/>
<dbReference type="STRING" id="1515439.SAMN06265784_101324"/>
<evidence type="ECO:0000313" key="3">
    <source>
        <dbReference type="Proteomes" id="UP000193228"/>
    </source>
</evidence>
<evidence type="ECO:0000256" key="1">
    <source>
        <dbReference type="SAM" id="MobiDB-lite"/>
    </source>
</evidence>
<keyword evidence="3" id="KW-1185">Reference proteome</keyword>
<dbReference type="RefSeq" id="WP_338047345.1">
    <property type="nucleotide sequence ID" value="NZ_FXAT01000001.1"/>
</dbReference>
<feature type="region of interest" description="Disordered" evidence="1">
    <location>
        <begin position="1"/>
        <end position="26"/>
    </location>
</feature>
<evidence type="ECO:0008006" key="4">
    <source>
        <dbReference type="Google" id="ProtNLM"/>
    </source>
</evidence>
<name>A0A1X7I6P6_9BURK</name>
<feature type="region of interest" description="Disordered" evidence="1">
    <location>
        <begin position="46"/>
        <end position="96"/>
    </location>
</feature>
<dbReference type="EMBL" id="FXAT01000001">
    <property type="protein sequence ID" value="SMG09499.1"/>
    <property type="molecule type" value="Genomic_DNA"/>
</dbReference>
<protein>
    <recommendedName>
        <fullName evidence="4">DUF2635 domain-containing protein</fullName>
    </recommendedName>
</protein>
<reference evidence="3" key="1">
    <citation type="submission" date="2017-04" db="EMBL/GenBank/DDBJ databases">
        <authorList>
            <person name="Varghese N."/>
            <person name="Submissions S."/>
        </authorList>
    </citation>
    <scope>NUCLEOTIDE SEQUENCE [LARGE SCALE GENOMIC DNA]</scope>
    <source>
        <strain evidence="3">LMG 29540</strain>
    </source>
</reference>
<sequence>MTGTMKVRPAEGRVVPDPARGDVLPADGRSVERNAYWRRRVAAGDVVESDDASGHIRTAAMPAPVRRGAKSGSAGSAASAGGAGNTDAPVQPNEGA</sequence>
<accession>A0A1X7I6P6</accession>
<organism evidence="2 3">
    <name type="scientific">Paraburkholderia susongensis</name>
    <dbReference type="NCBI Taxonomy" id="1515439"/>
    <lineage>
        <taxon>Bacteria</taxon>
        <taxon>Pseudomonadati</taxon>
        <taxon>Pseudomonadota</taxon>
        <taxon>Betaproteobacteria</taxon>
        <taxon>Burkholderiales</taxon>
        <taxon>Burkholderiaceae</taxon>
        <taxon>Paraburkholderia</taxon>
    </lineage>
</organism>
<gene>
    <name evidence="2" type="ORF">SAMN06265784_101324</name>
</gene>
<evidence type="ECO:0000313" key="2">
    <source>
        <dbReference type="EMBL" id="SMG09499.1"/>
    </source>
</evidence>